<proteinExistence type="predicted"/>
<keyword evidence="3" id="KW-1185">Reference proteome</keyword>
<sequence>MLCVALLAGCSGSDGGSADPQPTARPGSPLSTVAADGLPADFPRDEVPLIKGDVASVEKGGPKDPGYAVAILTDASRPAAVAKAVALLVGAGWDAKPAGRGNPPPVRVLTRGDRQVIITNSVAGGQTLISYAIDLPS</sequence>
<gene>
    <name evidence="2" type="ORF">GCM10009606_26100</name>
</gene>
<evidence type="ECO:0000313" key="3">
    <source>
        <dbReference type="Proteomes" id="UP001499979"/>
    </source>
</evidence>
<organism evidence="2 3">
    <name type="scientific">Nocardioides aquiterrae</name>
    <dbReference type="NCBI Taxonomy" id="203799"/>
    <lineage>
        <taxon>Bacteria</taxon>
        <taxon>Bacillati</taxon>
        <taxon>Actinomycetota</taxon>
        <taxon>Actinomycetes</taxon>
        <taxon>Propionibacteriales</taxon>
        <taxon>Nocardioidaceae</taxon>
        <taxon>Nocardioides</taxon>
    </lineage>
</organism>
<dbReference type="EMBL" id="BAAAJE010000012">
    <property type="protein sequence ID" value="GAA1145814.1"/>
    <property type="molecule type" value="Genomic_DNA"/>
</dbReference>
<accession>A0ABP4F186</accession>
<dbReference type="Proteomes" id="UP001499979">
    <property type="component" value="Unassembled WGS sequence"/>
</dbReference>
<reference evidence="3" key="1">
    <citation type="journal article" date="2019" name="Int. J. Syst. Evol. Microbiol.">
        <title>The Global Catalogue of Microorganisms (GCM) 10K type strain sequencing project: providing services to taxonomists for standard genome sequencing and annotation.</title>
        <authorList>
            <consortium name="The Broad Institute Genomics Platform"/>
            <consortium name="The Broad Institute Genome Sequencing Center for Infectious Disease"/>
            <person name="Wu L."/>
            <person name="Ma J."/>
        </authorList>
    </citation>
    <scope>NUCLEOTIDE SEQUENCE [LARGE SCALE GENOMIC DNA]</scope>
    <source>
        <strain evidence="3">JCM 11813</strain>
    </source>
</reference>
<protein>
    <submittedName>
        <fullName evidence="2">Uncharacterized protein</fullName>
    </submittedName>
</protein>
<evidence type="ECO:0000256" key="1">
    <source>
        <dbReference type="SAM" id="MobiDB-lite"/>
    </source>
</evidence>
<name>A0ABP4F186_9ACTN</name>
<feature type="region of interest" description="Disordered" evidence="1">
    <location>
        <begin position="12"/>
        <end position="32"/>
    </location>
</feature>
<comment type="caution">
    <text evidence="2">The sequence shown here is derived from an EMBL/GenBank/DDBJ whole genome shotgun (WGS) entry which is preliminary data.</text>
</comment>
<evidence type="ECO:0000313" key="2">
    <source>
        <dbReference type="EMBL" id="GAA1145814.1"/>
    </source>
</evidence>